<keyword evidence="6" id="KW-0539">Nucleus</keyword>
<feature type="region of interest" description="Disordered" evidence="11">
    <location>
        <begin position="234"/>
        <end position="266"/>
    </location>
</feature>
<dbReference type="GO" id="GO:0006289">
    <property type="term" value="P:nucleotide-excision repair"/>
    <property type="evidence" value="ECO:0007669"/>
    <property type="project" value="InterPro"/>
</dbReference>
<dbReference type="InterPro" id="IPR017907">
    <property type="entry name" value="Znf_RING_CS"/>
</dbReference>
<dbReference type="PROSITE" id="PS50089">
    <property type="entry name" value="ZF_RING_2"/>
    <property type="match status" value="1"/>
</dbReference>
<dbReference type="VEuPathDB" id="FungiDB:jhhlp_000923"/>
<dbReference type="InterPro" id="IPR004575">
    <property type="entry name" value="MAT1/Tfb3"/>
</dbReference>
<dbReference type="FunCoup" id="A0A2N3NJT7">
    <property type="interactions" value="499"/>
</dbReference>
<evidence type="ECO:0000256" key="11">
    <source>
        <dbReference type="SAM" id="MobiDB-lite"/>
    </source>
</evidence>
<accession>A0A2N3NJT7</accession>
<dbReference type="OrthoDB" id="5963at2759"/>
<dbReference type="InterPro" id="IPR001841">
    <property type="entry name" value="Znf_RING"/>
</dbReference>
<dbReference type="AlphaFoldDB" id="A0A2N3NJT7"/>
<comment type="subcellular location">
    <subcellularLocation>
        <location evidence="1">Nucleus</location>
    </subcellularLocation>
</comment>
<sequence length="358" mass="40990">MSRKASTSVARAGALPFISGDNPAEDICPVCKTSRYLNRDLEFLINPDCYHPMCTNCVGRIFKDGPNQCPYAGCYKTLRKRGFRAPWFNDLSVERECDIRKRVAAVFNKVEDDFETLEDYNNYLERVEDLTDALVNGSEEKRREGEKELMEWEAAHKAEIEANKKRRGEADELSKQRMQAEEQAAKVRRLEALREAEEERKLGAKLKEEMLNGLARGEAGQAAETMNRIMLKRRGEGKRQQQVSYGDGTNPNLSIRGLKEKKRADDNLPYDPFGGLDLTPSRYKITDYSDYHNDWLDNARTNNEYRVGGYAVEEYLSRVMFEAFSGMGVFVEDEKESAKPAPEIKLEVPTKMEVDDVF</sequence>
<evidence type="ECO:0000313" key="14">
    <source>
        <dbReference type="Proteomes" id="UP000233524"/>
    </source>
</evidence>
<dbReference type="PROSITE" id="PS00518">
    <property type="entry name" value="ZF_RING_1"/>
    <property type="match status" value="1"/>
</dbReference>
<dbReference type="GO" id="GO:0006357">
    <property type="term" value="P:regulation of transcription by RNA polymerase II"/>
    <property type="evidence" value="ECO:0007669"/>
    <property type="project" value="TreeGrafter"/>
</dbReference>
<dbReference type="SUPFAM" id="SSF57850">
    <property type="entry name" value="RING/U-box"/>
    <property type="match status" value="1"/>
</dbReference>
<evidence type="ECO:0000256" key="7">
    <source>
        <dbReference type="ARBA" id="ARBA00029873"/>
    </source>
</evidence>
<evidence type="ECO:0000256" key="9">
    <source>
        <dbReference type="PROSITE-ProRule" id="PRU00175"/>
    </source>
</evidence>
<feature type="compositionally biased region" description="Polar residues" evidence="11">
    <location>
        <begin position="240"/>
        <end position="253"/>
    </location>
</feature>
<evidence type="ECO:0000256" key="5">
    <source>
        <dbReference type="ARBA" id="ARBA00022833"/>
    </source>
</evidence>
<evidence type="ECO:0000256" key="8">
    <source>
        <dbReference type="ARBA" id="ARBA00033277"/>
    </source>
</evidence>
<name>A0A2N3NJT7_9PEZI</name>
<dbReference type="STRING" id="41688.A0A2N3NJT7"/>
<protein>
    <recommendedName>
        <fullName evidence="2">RNA polymerase II transcription factor B subunit 3</fullName>
    </recommendedName>
    <alternativeName>
        <fullName evidence="8">RNA polymerase II transcription factor B 38 kDa subunit</fullName>
    </alternativeName>
    <alternativeName>
        <fullName evidence="7">RNA polymerase II transcription factor B p38 subunit</fullName>
    </alternativeName>
</protein>
<dbReference type="PANTHER" id="PTHR12683:SF13">
    <property type="entry name" value="CDK-ACTIVATING KINASE ASSEMBLY FACTOR MAT1"/>
    <property type="match status" value="1"/>
</dbReference>
<dbReference type="PANTHER" id="PTHR12683">
    <property type="entry name" value="CDK-ACTIVATING KINASE ASSEMBLY FACTOR MAT1"/>
    <property type="match status" value="1"/>
</dbReference>
<dbReference type="GO" id="GO:0008270">
    <property type="term" value="F:zinc ion binding"/>
    <property type="evidence" value="ECO:0007669"/>
    <property type="project" value="UniProtKB-KW"/>
</dbReference>
<dbReference type="Gene3D" id="3.30.40.10">
    <property type="entry name" value="Zinc/RING finger domain, C3HC4 (zinc finger)"/>
    <property type="match status" value="1"/>
</dbReference>
<feature type="coiled-coil region" evidence="10">
    <location>
        <begin position="135"/>
        <end position="200"/>
    </location>
</feature>
<dbReference type="InParanoid" id="A0A2N3NJT7"/>
<evidence type="ECO:0000256" key="1">
    <source>
        <dbReference type="ARBA" id="ARBA00004123"/>
    </source>
</evidence>
<dbReference type="Pfam" id="PF17121">
    <property type="entry name" value="zf-C3HC4_5"/>
    <property type="match status" value="1"/>
</dbReference>
<gene>
    <name evidence="13" type="ORF">jhhlp_000923</name>
</gene>
<evidence type="ECO:0000259" key="12">
    <source>
        <dbReference type="PROSITE" id="PS50089"/>
    </source>
</evidence>
<evidence type="ECO:0000313" key="13">
    <source>
        <dbReference type="EMBL" id="PKS12715.1"/>
    </source>
</evidence>
<keyword evidence="4 9" id="KW-0863">Zinc-finger</keyword>
<dbReference type="NCBIfam" id="TIGR00570">
    <property type="entry name" value="cdk7"/>
    <property type="match status" value="1"/>
</dbReference>
<keyword evidence="5" id="KW-0862">Zinc</keyword>
<evidence type="ECO:0000256" key="6">
    <source>
        <dbReference type="ARBA" id="ARBA00023242"/>
    </source>
</evidence>
<keyword evidence="10" id="KW-0175">Coiled coil</keyword>
<keyword evidence="3" id="KW-0479">Metal-binding</keyword>
<dbReference type="GO" id="GO:0061575">
    <property type="term" value="F:cyclin-dependent protein serine/threonine kinase activator activity"/>
    <property type="evidence" value="ECO:0007669"/>
    <property type="project" value="InterPro"/>
</dbReference>
<evidence type="ECO:0000256" key="2">
    <source>
        <dbReference type="ARBA" id="ARBA00022257"/>
    </source>
</evidence>
<evidence type="ECO:0000256" key="10">
    <source>
        <dbReference type="SAM" id="Coils"/>
    </source>
</evidence>
<reference evidence="13 14" key="1">
    <citation type="journal article" date="2017" name="G3 (Bethesda)">
        <title>First Draft Genome Sequence of the Pathogenic Fungus Lomentospora prolificans (Formerly Scedosporium prolificans).</title>
        <authorList>
            <person name="Luo R."/>
            <person name="Zimin A."/>
            <person name="Workman R."/>
            <person name="Fan Y."/>
            <person name="Pertea G."/>
            <person name="Grossman N."/>
            <person name="Wear M.P."/>
            <person name="Jia B."/>
            <person name="Miller H."/>
            <person name="Casadevall A."/>
            <person name="Timp W."/>
            <person name="Zhang S.X."/>
            <person name="Salzberg S.L."/>
        </authorList>
    </citation>
    <scope>NUCLEOTIDE SEQUENCE [LARGE SCALE GENOMIC DNA]</scope>
    <source>
        <strain evidence="13 14">JHH-5317</strain>
    </source>
</reference>
<keyword evidence="14" id="KW-1185">Reference proteome</keyword>
<dbReference type="CDD" id="cd16573">
    <property type="entry name" value="RING-HC_TFB3-like"/>
    <property type="match status" value="1"/>
</dbReference>
<proteinExistence type="predicted"/>
<organism evidence="13 14">
    <name type="scientific">Lomentospora prolificans</name>
    <dbReference type="NCBI Taxonomy" id="41688"/>
    <lineage>
        <taxon>Eukaryota</taxon>
        <taxon>Fungi</taxon>
        <taxon>Dikarya</taxon>
        <taxon>Ascomycota</taxon>
        <taxon>Pezizomycotina</taxon>
        <taxon>Sordariomycetes</taxon>
        <taxon>Hypocreomycetidae</taxon>
        <taxon>Microascales</taxon>
        <taxon>Microascaceae</taxon>
        <taxon>Lomentospora</taxon>
    </lineage>
</organism>
<dbReference type="GO" id="GO:0005675">
    <property type="term" value="C:transcription factor TFIIH holo complex"/>
    <property type="evidence" value="ECO:0007669"/>
    <property type="project" value="InterPro"/>
</dbReference>
<comment type="caution">
    <text evidence="13">The sequence shown here is derived from an EMBL/GenBank/DDBJ whole genome shotgun (WGS) entry which is preliminary data.</text>
</comment>
<evidence type="ECO:0000256" key="4">
    <source>
        <dbReference type="ARBA" id="ARBA00022771"/>
    </source>
</evidence>
<dbReference type="Pfam" id="PF06391">
    <property type="entry name" value="MAT1"/>
    <property type="match status" value="1"/>
</dbReference>
<feature type="domain" description="RING-type" evidence="12">
    <location>
        <begin position="28"/>
        <end position="70"/>
    </location>
</feature>
<dbReference type="Proteomes" id="UP000233524">
    <property type="component" value="Unassembled WGS sequence"/>
</dbReference>
<dbReference type="InterPro" id="IPR015877">
    <property type="entry name" value="MAT1_centre"/>
</dbReference>
<evidence type="ECO:0000256" key="3">
    <source>
        <dbReference type="ARBA" id="ARBA00022723"/>
    </source>
</evidence>
<dbReference type="EMBL" id="NLAX01000003">
    <property type="protein sequence ID" value="PKS12715.1"/>
    <property type="molecule type" value="Genomic_DNA"/>
</dbReference>
<dbReference type="InterPro" id="IPR013083">
    <property type="entry name" value="Znf_RING/FYVE/PHD"/>
</dbReference>